<evidence type="ECO:0000256" key="1">
    <source>
        <dbReference type="SAM" id="Coils"/>
    </source>
</evidence>
<feature type="coiled-coil region" evidence="1">
    <location>
        <begin position="26"/>
        <end position="53"/>
    </location>
</feature>
<feature type="region of interest" description="Disordered" evidence="2">
    <location>
        <begin position="147"/>
        <end position="171"/>
    </location>
</feature>
<keyword evidence="4" id="KW-1185">Reference proteome</keyword>
<feature type="compositionally biased region" description="Pro residues" evidence="2">
    <location>
        <begin position="149"/>
        <end position="164"/>
    </location>
</feature>
<dbReference type="Proteomes" id="UP001362999">
    <property type="component" value="Unassembled WGS sequence"/>
</dbReference>
<feature type="region of interest" description="Disordered" evidence="2">
    <location>
        <begin position="53"/>
        <end position="134"/>
    </location>
</feature>
<feature type="region of interest" description="Disordered" evidence="2">
    <location>
        <begin position="283"/>
        <end position="328"/>
    </location>
</feature>
<accession>A0AAW0BZK2</accession>
<feature type="compositionally biased region" description="Low complexity" evidence="2">
    <location>
        <begin position="87"/>
        <end position="103"/>
    </location>
</feature>
<organism evidence="3 4">
    <name type="scientific">Favolaschia claudopus</name>
    <dbReference type="NCBI Taxonomy" id="2862362"/>
    <lineage>
        <taxon>Eukaryota</taxon>
        <taxon>Fungi</taxon>
        <taxon>Dikarya</taxon>
        <taxon>Basidiomycota</taxon>
        <taxon>Agaricomycotina</taxon>
        <taxon>Agaricomycetes</taxon>
        <taxon>Agaricomycetidae</taxon>
        <taxon>Agaricales</taxon>
        <taxon>Marasmiineae</taxon>
        <taxon>Mycenaceae</taxon>
        <taxon>Favolaschia</taxon>
    </lineage>
</organism>
<dbReference type="GO" id="GO:0004386">
    <property type="term" value="F:helicase activity"/>
    <property type="evidence" value="ECO:0007669"/>
    <property type="project" value="UniProtKB-KW"/>
</dbReference>
<dbReference type="Gene3D" id="1.20.5.170">
    <property type="match status" value="1"/>
</dbReference>
<name>A0AAW0BZK2_9AGAR</name>
<keyword evidence="1" id="KW-0175">Coiled coil</keyword>
<gene>
    <name evidence="3" type="ORF">R3P38DRAFT_2919360</name>
</gene>
<proteinExistence type="predicted"/>
<feature type="compositionally biased region" description="Basic and acidic residues" evidence="2">
    <location>
        <begin position="296"/>
        <end position="314"/>
    </location>
</feature>
<keyword evidence="3" id="KW-0378">Hydrolase</keyword>
<comment type="caution">
    <text evidence="3">The sequence shown here is derived from an EMBL/GenBank/DDBJ whole genome shotgun (WGS) entry which is preliminary data.</text>
</comment>
<protein>
    <submittedName>
        <fullName evidence="3">DNA helicase</fullName>
    </submittedName>
</protein>
<evidence type="ECO:0000313" key="4">
    <source>
        <dbReference type="Proteomes" id="UP001362999"/>
    </source>
</evidence>
<keyword evidence="3" id="KW-0547">Nucleotide-binding</keyword>
<dbReference type="InterPro" id="IPR046347">
    <property type="entry name" value="bZIP_sf"/>
</dbReference>
<feature type="region of interest" description="Disordered" evidence="2">
    <location>
        <begin position="1"/>
        <end position="24"/>
    </location>
</feature>
<sequence length="328" mass="35895">MSSKRGRKRNDNLPPNRARDVQRAFRARRAAHLLALEQRVAELEEENSCFRQALNLPQASRPPLGKGPTGKDKPKSLYESGHNGHNLLLPPLSSQDSSSADSPESLRDSSVSPAPMSATLPSARQDLENGTGPWGQTIVMTEEEIPQYSPMPPLSAPPSLPPKMPSFQHSRSSSLAPMYNMYSTDRALSSPYSGYFDAAQHSQSRTVSTPASYTYSPQQGHTQLPYSPIDSPVHEQMVPPRPVSMYPVPPQRRPTSDLQTLGGGGGGLQLHYPPMPPPTPVGNIRLPSPPRALQDPQRDDLHNHGHHSQLDPHAAHHRAYTADGRIIS</sequence>
<evidence type="ECO:0000313" key="3">
    <source>
        <dbReference type="EMBL" id="KAK7032862.1"/>
    </source>
</evidence>
<dbReference type="AlphaFoldDB" id="A0AAW0BZK2"/>
<reference evidence="3 4" key="1">
    <citation type="journal article" date="2024" name="J Genomics">
        <title>Draft genome sequencing and assembly of Favolaschia claudopus CIRM-BRFM 2984 isolated from oak limbs.</title>
        <authorList>
            <person name="Navarro D."/>
            <person name="Drula E."/>
            <person name="Chaduli D."/>
            <person name="Cazenave R."/>
            <person name="Ahrendt S."/>
            <person name="Wang J."/>
            <person name="Lipzen A."/>
            <person name="Daum C."/>
            <person name="Barry K."/>
            <person name="Grigoriev I.V."/>
            <person name="Favel A."/>
            <person name="Rosso M.N."/>
            <person name="Martin F."/>
        </authorList>
    </citation>
    <scope>NUCLEOTIDE SEQUENCE [LARGE SCALE GENOMIC DNA]</scope>
    <source>
        <strain evidence="3 4">CIRM-BRFM 2984</strain>
    </source>
</reference>
<dbReference type="EMBL" id="JAWWNJ010000023">
    <property type="protein sequence ID" value="KAK7032862.1"/>
    <property type="molecule type" value="Genomic_DNA"/>
</dbReference>
<keyword evidence="3" id="KW-0067">ATP-binding</keyword>
<evidence type="ECO:0000256" key="2">
    <source>
        <dbReference type="SAM" id="MobiDB-lite"/>
    </source>
</evidence>
<dbReference type="GO" id="GO:0003700">
    <property type="term" value="F:DNA-binding transcription factor activity"/>
    <property type="evidence" value="ECO:0007669"/>
    <property type="project" value="InterPro"/>
</dbReference>
<dbReference type="SUPFAM" id="SSF57959">
    <property type="entry name" value="Leucine zipper domain"/>
    <property type="match status" value="1"/>
</dbReference>
<keyword evidence="3" id="KW-0347">Helicase</keyword>